<name>A0A1F5FG93_9BACT</name>
<dbReference type="AlphaFoldDB" id="A0A1F5FG93"/>
<gene>
    <name evidence="1" type="ORF">A2368_01980</name>
</gene>
<organism evidence="1 2">
    <name type="scientific">Candidatus Collierbacteria bacterium RIFOXYB1_FULL_49_13</name>
    <dbReference type="NCBI Taxonomy" id="1817728"/>
    <lineage>
        <taxon>Bacteria</taxon>
        <taxon>Candidatus Collieribacteriota</taxon>
    </lineage>
</organism>
<accession>A0A1F5FG93</accession>
<proteinExistence type="predicted"/>
<dbReference type="EMBL" id="MFAM01000039">
    <property type="protein sequence ID" value="OGD78660.1"/>
    <property type="molecule type" value="Genomic_DNA"/>
</dbReference>
<sequence length="408" mass="47480">MLAKLNFFTLRKGKPLPFLFFAMKSSLNQTKKDAEKNYRKLSDPLLSLVNYTQGWLAEIRDQDINLHKLQQKNTHPHKHPAFHSVATSITKHLSTNNIHSLIFNPTENQKVYQGDYSARKQRWQDLNLSHKDIEASFIALAQSRNNLAFESGYSNYIDMMLDKYGIPPSTYHDFLVKVDSTISHLNDQLPNDTDLPSWFYSEFNLPCFVCRMPSFPFASTDQIYDITARYYPILKKYKHKIETTLTQSGPSSIRYVKETDKLVISLDQTENFRHRALGLIHELGHAISFLQDFNQGIHWMEKNIYTREKDAITIETQLLHLISESLYKASLAEDLLTLRRVLFELELYQKKNQNLSALYAETFNRCFTTAKQVNNPLYLIDKRFITKPLSNLPHAIAREVIDQSSQPH</sequence>
<evidence type="ECO:0008006" key="3">
    <source>
        <dbReference type="Google" id="ProtNLM"/>
    </source>
</evidence>
<evidence type="ECO:0000313" key="1">
    <source>
        <dbReference type="EMBL" id="OGD78660.1"/>
    </source>
</evidence>
<dbReference type="SUPFAM" id="SSF55486">
    <property type="entry name" value="Metalloproteases ('zincins'), catalytic domain"/>
    <property type="match status" value="1"/>
</dbReference>
<dbReference type="Proteomes" id="UP000176682">
    <property type="component" value="Unassembled WGS sequence"/>
</dbReference>
<protein>
    <recommendedName>
        <fullName evidence="3">Peptidase M3A/M3B catalytic domain-containing protein</fullName>
    </recommendedName>
</protein>
<comment type="caution">
    <text evidence="1">The sequence shown here is derived from an EMBL/GenBank/DDBJ whole genome shotgun (WGS) entry which is preliminary data.</text>
</comment>
<reference evidence="1 2" key="1">
    <citation type="journal article" date="2016" name="Nat. Commun.">
        <title>Thousands of microbial genomes shed light on interconnected biogeochemical processes in an aquifer system.</title>
        <authorList>
            <person name="Anantharaman K."/>
            <person name="Brown C.T."/>
            <person name="Hug L.A."/>
            <person name="Sharon I."/>
            <person name="Castelle C.J."/>
            <person name="Probst A.J."/>
            <person name="Thomas B.C."/>
            <person name="Singh A."/>
            <person name="Wilkins M.J."/>
            <person name="Karaoz U."/>
            <person name="Brodie E.L."/>
            <person name="Williams K.H."/>
            <person name="Hubbard S.S."/>
            <person name="Banfield J.F."/>
        </authorList>
    </citation>
    <scope>NUCLEOTIDE SEQUENCE [LARGE SCALE GENOMIC DNA]</scope>
</reference>
<evidence type="ECO:0000313" key="2">
    <source>
        <dbReference type="Proteomes" id="UP000176682"/>
    </source>
</evidence>